<dbReference type="Proteomes" id="UP000635245">
    <property type="component" value="Unassembled WGS sequence"/>
</dbReference>
<reference evidence="1" key="1">
    <citation type="submission" date="2020-12" db="EMBL/GenBank/DDBJ databases">
        <title>Prauserella sp. ASG 168, a novel actinomycete isolated from cave rock.</title>
        <authorList>
            <person name="Suriyachadkun C."/>
        </authorList>
    </citation>
    <scope>NUCLEOTIDE SEQUENCE</scope>
    <source>
        <strain evidence="1">ASG 168</strain>
    </source>
</reference>
<dbReference type="AlphaFoldDB" id="A0A934QPJ8"/>
<evidence type="ECO:0000313" key="2">
    <source>
        <dbReference type="Proteomes" id="UP000635245"/>
    </source>
</evidence>
<name>A0A934QPJ8_9PSEU</name>
<comment type="caution">
    <text evidence="1">The sequence shown here is derived from an EMBL/GenBank/DDBJ whole genome shotgun (WGS) entry which is preliminary data.</text>
</comment>
<dbReference type="EMBL" id="JAENJH010000002">
    <property type="protein sequence ID" value="MBK1784280.1"/>
    <property type="molecule type" value="Genomic_DNA"/>
</dbReference>
<dbReference type="RefSeq" id="WP_200316544.1">
    <property type="nucleotide sequence ID" value="NZ_JAENJH010000002.1"/>
</dbReference>
<sequence>MNPDRLANAVGAVTLAMGVALTAAPRRSAEVLRLGEHPRFARAVGAADLALAPGLLRRRPHWAWLAVRTGLNLVIANHYRRENQAAPAAGMAALTVVDGTLAAVLRRQQTQNSLPSGSRSTA</sequence>
<proteinExistence type="predicted"/>
<keyword evidence="2" id="KW-1185">Reference proteome</keyword>
<accession>A0A934QPJ8</accession>
<protein>
    <submittedName>
        <fullName evidence="1">Uncharacterized protein</fullName>
    </submittedName>
</protein>
<organism evidence="1 2">
    <name type="scientific">Prauserella cavernicola</name>
    <dbReference type="NCBI Taxonomy" id="2800127"/>
    <lineage>
        <taxon>Bacteria</taxon>
        <taxon>Bacillati</taxon>
        <taxon>Actinomycetota</taxon>
        <taxon>Actinomycetes</taxon>
        <taxon>Pseudonocardiales</taxon>
        <taxon>Pseudonocardiaceae</taxon>
        <taxon>Prauserella</taxon>
    </lineage>
</organism>
<gene>
    <name evidence="1" type="ORF">JHE00_08050</name>
</gene>
<evidence type="ECO:0000313" key="1">
    <source>
        <dbReference type="EMBL" id="MBK1784280.1"/>
    </source>
</evidence>